<dbReference type="EnsemblMetazoa" id="tetur04g05810.1">
    <property type="protein sequence ID" value="tetur04g05810.1"/>
    <property type="gene ID" value="tetur04g05810"/>
</dbReference>
<evidence type="ECO:0000256" key="7">
    <source>
        <dbReference type="ARBA" id="ARBA00024907"/>
    </source>
</evidence>
<name>T1K2P4_TETUR</name>
<dbReference type="Pfam" id="PF01569">
    <property type="entry name" value="PAP2"/>
    <property type="match status" value="1"/>
</dbReference>
<evidence type="ECO:0000256" key="1">
    <source>
        <dbReference type="ARBA" id="ARBA00004141"/>
    </source>
</evidence>
<proteinExistence type="inferred from homology"/>
<protein>
    <recommendedName>
        <fullName evidence="9">Dolichyldiphosphatase</fullName>
        <ecNumber evidence="9">3.6.1.43</ecNumber>
    </recommendedName>
</protein>
<keyword evidence="9" id="KW-0256">Endoplasmic reticulum</keyword>
<keyword evidence="3 9" id="KW-0812">Transmembrane</keyword>
<dbReference type="EC" id="3.6.1.43" evidence="9"/>
<evidence type="ECO:0000256" key="5">
    <source>
        <dbReference type="ARBA" id="ARBA00022989"/>
    </source>
</evidence>
<dbReference type="STRING" id="32264.T1K2P4"/>
<feature type="transmembrane region" description="Helical" evidence="9">
    <location>
        <begin position="25"/>
        <end position="43"/>
    </location>
</feature>
<dbReference type="GO" id="GO:0047874">
    <property type="term" value="F:dolichyldiphosphatase activity"/>
    <property type="evidence" value="ECO:0007669"/>
    <property type="project" value="UniProtKB-UniRule"/>
</dbReference>
<dbReference type="Gene3D" id="1.20.144.10">
    <property type="entry name" value="Phosphatidic acid phosphatase type 2/haloperoxidase"/>
    <property type="match status" value="1"/>
</dbReference>
<evidence type="ECO:0000256" key="6">
    <source>
        <dbReference type="ARBA" id="ARBA00023136"/>
    </source>
</evidence>
<dbReference type="AlphaFoldDB" id="T1K2P4"/>
<keyword evidence="5 9" id="KW-1133">Transmembrane helix</keyword>
<dbReference type="GO" id="GO:0006487">
    <property type="term" value="P:protein N-linked glycosylation"/>
    <property type="evidence" value="ECO:0007669"/>
    <property type="project" value="UniProtKB-UniRule"/>
</dbReference>
<reference evidence="12" key="1">
    <citation type="submission" date="2011-08" db="EMBL/GenBank/DDBJ databases">
        <authorList>
            <person name="Rombauts S."/>
        </authorList>
    </citation>
    <scope>NUCLEOTIDE SEQUENCE</scope>
    <source>
        <strain evidence="12">London</strain>
    </source>
</reference>
<feature type="transmembrane region" description="Helical" evidence="9">
    <location>
        <begin position="146"/>
        <end position="168"/>
    </location>
</feature>
<dbReference type="GO" id="GO:0008610">
    <property type="term" value="P:lipid biosynthetic process"/>
    <property type="evidence" value="ECO:0007669"/>
    <property type="project" value="TreeGrafter"/>
</dbReference>
<dbReference type="GO" id="GO:0005789">
    <property type="term" value="C:endoplasmic reticulum membrane"/>
    <property type="evidence" value="ECO:0007669"/>
    <property type="project" value="UniProtKB-SubCell"/>
</dbReference>
<reference evidence="11" key="2">
    <citation type="submission" date="2015-06" db="UniProtKB">
        <authorList>
            <consortium name="EnsemblMetazoa"/>
        </authorList>
    </citation>
    <scope>IDENTIFICATION</scope>
</reference>
<dbReference type="CDD" id="cd03382">
    <property type="entry name" value="PAP2_dolichyldiphosphatase"/>
    <property type="match status" value="1"/>
</dbReference>
<keyword evidence="6 9" id="KW-0472">Membrane</keyword>
<dbReference type="HOGENOM" id="CLU_074922_1_2_1"/>
<comment type="pathway">
    <text evidence="9">Protein modification; protein glycosylation.</text>
</comment>
<evidence type="ECO:0000256" key="3">
    <source>
        <dbReference type="ARBA" id="ARBA00022692"/>
    </source>
</evidence>
<evidence type="ECO:0000256" key="4">
    <source>
        <dbReference type="ARBA" id="ARBA00022801"/>
    </source>
</evidence>
<dbReference type="SMART" id="SM00014">
    <property type="entry name" value="acidPPc"/>
    <property type="match status" value="1"/>
</dbReference>
<dbReference type="SUPFAM" id="SSF48317">
    <property type="entry name" value="Acid phosphatase/Vanadium-dependent haloperoxidase"/>
    <property type="match status" value="1"/>
</dbReference>
<gene>
    <name evidence="11" type="primary">107360028</name>
</gene>
<dbReference type="KEGG" id="tut:107360028"/>
<dbReference type="eggNOG" id="KOG3146">
    <property type="taxonomic scope" value="Eukaryota"/>
</dbReference>
<evidence type="ECO:0000313" key="11">
    <source>
        <dbReference type="EnsemblMetazoa" id="tetur04g05810.1"/>
    </source>
</evidence>
<accession>T1K2P4</accession>
<dbReference type="InterPro" id="IPR000326">
    <property type="entry name" value="PAP2/HPO"/>
</dbReference>
<dbReference type="PANTHER" id="PTHR11247">
    <property type="entry name" value="PALMITOYL-PROTEIN THIOESTERASE/DOLICHYLDIPHOSPHATASE 1"/>
    <property type="match status" value="1"/>
</dbReference>
<feature type="transmembrane region" description="Helical" evidence="9">
    <location>
        <begin position="121"/>
        <end position="140"/>
    </location>
</feature>
<dbReference type="Proteomes" id="UP000015104">
    <property type="component" value="Unassembled WGS sequence"/>
</dbReference>
<comment type="subcellular location">
    <subcellularLocation>
        <location evidence="9">Endoplasmic reticulum membrane</location>
        <topology evidence="9">Multi-pass membrane protein</topology>
    </subcellularLocation>
    <subcellularLocation>
        <location evidence="1">Membrane</location>
        <topology evidence="1">Multi-pass membrane protein</topology>
    </subcellularLocation>
</comment>
<evidence type="ECO:0000256" key="9">
    <source>
        <dbReference type="RuleBase" id="RU367078"/>
    </source>
</evidence>
<evidence type="ECO:0000256" key="2">
    <source>
        <dbReference type="ARBA" id="ARBA00005518"/>
    </source>
</evidence>
<dbReference type="PANTHER" id="PTHR11247:SF1">
    <property type="entry name" value="DOLICHYLDIPHOSPHATASE 1"/>
    <property type="match status" value="1"/>
</dbReference>
<feature type="domain" description="Phosphatidic acid phosphatase type 2/haloperoxidase" evidence="10">
    <location>
        <begin position="52"/>
        <end position="168"/>
    </location>
</feature>
<comment type="catalytic activity">
    <reaction evidence="8 9">
        <text>a di-trans,poly-cis-dolichyl diphosphate + H2O = a di-trans,poly-cis-dolichyl phosphate + phosphate + H(+)</text>
        <dbReference type="Rhea" id="RHEA:14385"/>
        <dbReference type="Rhea" id="RHEA-COMP:19498"/>
        <dbReference type="Rhea" id="RHEA-COMP:19506"/>
        <dbReference type="ChEBI" id="CHEBI:15377"/>
        <dbReference type="ChEBI" id="CHEBI:15378"/>
        <dbReference type="ChEBI" id="CHEBI:43474"/>
        <dbReference type="ChEBI" id="CHEBI:57497"/>
        <dbReference type="ChEBI" id="CHEBI:57683"/>
        <dbReference type="EC" id="3.6.1.43"/>
    </reaction>
</comment>
<comment type="similarity">
    <text evidence="2 9">Belongs to the dolichyldiphosphatase family.</text>
</comment>
<dbReference type="OrthoDB" id="302705at2759"/>
<dbReference type="InterPro" id="IPR039667">
    <property type="entry name" value="Dolichyldiphosphatase_PAP2"/>
</dbReference>
<organism evidence="11 12">
    <name type="scientific">Tetranychus urticae</name>
    <name type="common">Two-spotted spider mite</name>
    <dbReference type="NCBI Taxonomy" id="32264"/>
    <lineage>
        <taxon>Eukaryota</taxon>
        <taxon>Metazoa</taxon>
        <taxon>Ecdysozoa</taxon>
        <taxon>Arthropoda</taxon>
        <taxon>Chelicerata</taxon>
        <taxon>Arachnida</taxon>
        <taxon>Acari</taxon>
        <taxon>Acariformes</taxon>
        <taxon>Trombidiformes</taxon>
        <taxon>Prostigmata</taxon>
        <taxon>Eleutherengona</taxon>
        <taxon>Raphignathae</taxon>
        <taxon>Tetranychoidea</taxon>
        <taxon>Tetranychidae</taxon>
        <taxon>Tetranychus</taxon>
    </lineage>
</organism>
<dbReference type="InterPro" id="IPR036938">
    <property type="entry name" value="PAP2/HPO_sf"/>
</dbReference>
<evidence type="ECO:0000256" key="8">
    <source>
        <dbReference type="ARBA" id="ARBA00047349"/>
    </source>
</evidence>
<dbReference type="OMA" id="LTVYQHE"/>
<dbReference type="EMBL" id="CAEY01001367">
    <property type="status" value="NOT_ANNOTATED_CDS"/>
    <property type="molecule type" value="Genomic_DNA"/>
</dbReference>
<evidence type="ECO:0000313" key="12">
    <source>
        <dbReference type="Proteomes" id="UP000015104"/>
    </source>
</evidence>
<comment type="function">
    <text evidence="7 9">Required for efficient N-glycosylation. Necessary for maintaining optimal levels of dolichol-linked oligosaccharides. Hydrolyzes dolichyl pyrophosphate at a very high rate and dolichyl monophosphate at a much lower rate. Does not act on phosphatidate.</text>
</comment>
<keyword evidence="12" id="KW-1185">Reference proteome</keyword>
<sequence>MENLTWASTSLTCVEFPRGDQFGHLLAYVSLIPIAVLVSYVVLVLHNRDLPTICVFLGQMLNEVMNVVAKRMLKHLRPENPHHLVGSANKYGMPSQHSQCMGFFTAYCCLYLIYKASHKNLLTRGLLIILLISSLIAVLYSRVYLLYHFTSQCIAGAMIGSLFGYFWFRLTWDFFAQYFDKITTWKISRFLGLNTWKLSGGKKKLK</sequence>
<evidence type="ECO:0000259" key="10">
    <source>
        <dbReference type="SMART" id="SM00014"/>
    </source>
</evidence>
<dbReference type="UniPathway" id="UPA00378"/>
<keyword evidence="4 9" id="KW-0378">Hydrolase</keyword>